<organism evidence="1 2">
    <name type="scientific">Candidatus Doudnabacteria bacterium RIFCSPHIGHO2_01_FULL_46_24</name>
    <dbReference type="NCBI Taxonomy" id="1817825"/>
    <lineage>
        <taxon>Bacteria</taxon>
        <taxon>Candidatus Doudnaibacteriota</taxon>
    </lineage>
</organism>
<evidence type="ECO:0000313" key="2">
    <source>
        <dbReference type="Proteomes" id="UP000178892"/>
    </source>
</evidence>
<accession>A0A1F5NTB8</accession>
<protein>
    <submittedName>
        <fullName evidence="1">Four helix bundle protein</fullName>
    </submittedName>
</protein>
<sequence length="130" mass="15477">MEIKRNHIPVKDLDLYRTARDLSDIGWEIYEPMDWQTKKILGDQFISATDSFGANFVEGYSRFHYLDKIKFCYNSRASLSEARDWWLELLLKRKKIDQKIYTRYLTVAQPASLKLQNFINAVYKAKNDDK</sequence>
<gene>
    <name evidence="1" type="ORF">A2720_00445</name>
</gene>
<dbReference type="SUPFAM" id="SSF158446">
    <property type="entry name" value="IVS-encoded protein-like"/>
    <property type="match status" value="1"/>
</dbReference>
<dbReference type="Gene3D" id="1.20.1440.60">
    <property type="entry name" value="23S rRNA-intervening sequence"/>
    <property type="match status" value="1"/>
</dbReference>
<name>A0A1F5NTB8_9BACT</name>
<dbReference type="InterPro" id="IPR012657">
    <property type="entry name" value="23S_rRNA-intervening_sequence"/>
</dbReference>
<dbReference type="Pfam" id="PF05635">
    <property type="entry name" value="23S_rRNA_IVP"/>
    <property type="match status" value="1"/>
</dbReference>
<comment type="caution">
    <text evidence="1">The sequence shown here is derived from an EMBL/GenBank/DDBJ whole genome shotgun (WGS) entry which is preliminary data.</text>
</comment>
<reference evidence="1 2" key="1">
    <citation type="journal article" date="2016" name="Nat. Commun.">
        <title>Thousands of microbial genomes shed light on interconnected biogeochemical processes in an aquifer system.</title>
        <authorList>
            <person name="Anantharaman K."/>
            <person name="Brown C.T."/>
            <person name="Hug L.A."/>
            <person name="Sharon I."/>
            <person name="Castelle C.J."/>
            <person name="Probst A.J."/>
            <person name="Thomas B.C."/>
            <person name="Singh A."/>
            <person name="Wilkins M.J."/>
            <person name="Karaoz U."/>
            <person name="Brodie E.L."/>
            <person name="Williams K.H."/>
            <person name="Hubbard S.S."/>
            <person name="Banfield J.F."/>
        </authorList>
    </citation>
    <scope>NUCLEOTIDE SEQUENCE [LARGE SCALE GENOMIC DNA]</scope>
</reference>
<proteinExistence type="predicted"/>
<dbReference type="InterPro" id="IPR036583">
    <property type="entry name" value="23S_rRNA_IVS_sf"/>
</dbReference>
<dbReference type="NCBIfam" id="TIGR02436">
    <property type="entry name" value="four helix bundle protein"/>
    <property type="match status" value="1"/>
</dbReference>
<dbReference type="AlphaFoldDB" id="A0A1F5NTB8"/>
<dbReference type="Proteomes" id="UP000178892">
    <property type="component" value="Unassembled WGS sequence"/>
</dbReference>
<dbReference type="EMBL" id="MFEL01000014">
    <property type="protein sequence ID" value="OGE80919.1"/>
    <property type="molecule type" value="Genomic_DNA"/>
</dbReference>
<evidence type="ECO:0000313" key="1">
    <source>
        <dbReference type="EMBL" id="OGE80919.1"/>
    </source>
</evidence>
<dbReference type="STRING" id="1817825.A2720_00445"/>